<keyword evidence="4 9" id="KW-0812">Transmembrane</keyword>
<evidence type="ECO:0000313" key="10">
    <source>
        <dbReference type="EMBL" id="CAD2194244.1"/>
    </source>
</evidence>
<proteinExistence type="inferred from homology"/>
<feature type="transmembrane region" description="Helical" evidence="9">
    <location>
        <begin position="129"/>
        <end position="149"/>
    </location>
</feature>
<dbReference type="PANTHER" id="PTHR10778:SF10">
    <property type="entry name" value="SOLUTE CARRIER FAMILY 35 MEMBER B1"/>
    <property type="match status" value="1"/>
</dbReference>
<evidence type="ECO:0000256" key="4">
    <source>
        <dbReference type="ARBA" id="ARBA00022692"/>
    </source>
</evidence>
<keyword evidence="6 9" id="KW-1133">Transmembrane helix</keyword>
<dbReference type="AlphaFoldDB" id="A0A6V7X4N9"/>
<organism evidence="10 11">
    <name type="scientific">Meloidogyne enterolobii</name>
    <name type="common">Root-knot nematode worm</name>
    <name type="synonym">Meloidogyne mayaguensis</name>
    <dbReference type="NCBI Taxonomy" id="390850"/>
    <lineage>
        <taxon>Eukaryota</taxon>
        <taxon>Metazoa</taxon>
        <taxon>Ecdysozoa</taxon>
        <taxon>Nematoda</taxon>
        <taxon>Chromadorea</taxon>
        <taxon>Rhabditida</taxon>
        <taxon>Tylenchina</taxon>
        <taxon>Tylenchomorpha</taxon>
        <taxon>Tylenchoidea</taxon>
        <taxon>Meloidogynidae</taxon>
        <taxon>Meloidogyninae</taxon>
        <taxon>Meloidogyne</taxon>
    </lineage>
</organism>
<keyword evidence="3" id="KW-0813">Transport</keyword>
<name>A0A6V7X4N9_MELEN</name>
<feature type="region of interest" description="Disordered" evidence="8">
    <location>
        <begin position="362"/>
        <end position="382"/>
    </location>
</feature>
<dbReference type="SUPFAM" id="SSF103481">
    <property type="entry name" value="Multidrug resistance efflux transporter EmrE"/>
    <property type="match status" value="1"/>
</dbReference>
<evidence type="ECO:0000256" key="5">
    <source>
        <dbReference type="ARBA" id="ARBA00022824"/>
    </source>
</evidence>
<sequence length="382" mass="43210">MVSGSTLHRASQQGWTQRALNLAFCAGGIIVCYGAFSFFQEKILIFSKFNKNFALIFGLFLLYFFIFVKAKRLARTKGYTIKTYGEKNEKFIFMQALVFFQCICNLLLATIVKNNGAKTAIIMDNVPSFMYSICSISYFLAMLFSNMALEWVNYPTQILGKSCKPIPIMLFGVFFAHKRYPLRKYFYVLLIVIGMAIFLYKPGKQVKHFEFGAGELLLCASLAMDGVTGAVQDRIRHYYTTDKWAMMFSMNAFSSAFLSLMLVVSGELIAFFNFLVAYPGALREILLFSVSGAVGQCFIFKTVTDFGPLTCSIVTTLRKLFSLVFSILLFSHPYTNRHILGTILVFAALLLDALDSRKNHQKEKEKNGGIGYKPIPVEEKRT</sequence>
<reference evidence="10 11" key="1">
    <citation type="submission" date="2020-08" db="EMBL/GenBank/DDBJ databases">
        <authorList>
            <person name="Koutsovoulos G."/>
            <person name="Danchin GJ E."/>
        </authorList>
    </citation>
    <scope>NUCLEOTIDE SEQUENCE [LARGE SCALE GENOMIC DNA]</scope>
</reference>
<dbReference type="PANTHER" id="PTHR10778">
    <property type="entry name" value="SOLUTE CARRIER FAMILY 35 MEMBER B"/>
    <property type="match status" value="1"/>
</dbReference>
<feature type="transmembrane region" description="Helical" evidence="9">
    <location>
        <begin position="185"/>
        <end position="203"/>
    </location>
</feature>
<feature type="transmembrane region" description="Helical" evidence="9">
    <location>
        <begin position="209"/>
        <end position="231"/>
    </location>
</feature>
<evidence type="ECO:0000256" key="8">
    <source>
        <dbReference type="SAM" id="MobiDB-lite"/>
    </source>
</evidence>
<feature type="transmembrane region" description="Helical" evidence="9">
    <location>
        <begin position="52"/>
        <end position="70"/>
    </location>
</feature>
<feature type="transmembrane region" description="Helical" evidence="9">
    <location>
        <begin position="252"/>
        <end position="279"/>
    </location>
</feature>
<dbReference type="OrthoDB" id="78344at2759"/>
<dbReference type="GO" id="GO:0005460">
    <property type="term" value="F:UDP-glucose transmembrane transporter activity"/>
    <property type="evidence" value="ECO:0007669"/>
    <property type="project" value="TreeGrafter"/>
</dbReference>
<evidence type="ECO:0000256" key="1">
    <source>
        <dbReference type="ARBA" id="ARBA00004477"/>
    </source>
</evidence>
<comment type="caution">
    <text evidence="10">The sequence shown here is derived from an EMBL/GenBank/DDBJ whole genome shotgun (WGS) entry which is preliminary data.</text>
</comment>
<keyword evidence="7 9" id="KW-0472">Membrane</keyword>
<dbReference type="InterPro" id="IPR013657">
    <property type="entry name" value="SCL35B1-4/HUT1"/>
</dbReference>
<evidence type="ECO:0000256" key="6">
    <source>
        <dbReference type="ARBA" id="ARBA00022989"/>
    </source>
</evidence>
<dbReference type="GO" id="GO:0005789">
    <property type="term" value="C:endoplasmic reticulum membrane"/>
    <property type="evidence" value="ECO:0007669"/>
    <property type="project" value="UniProtKB-SubCell"/>
</dbReference>
<dbReference type="Proteomes" id="UP000580250">
    <property type="component" value="Unassembled WGS sequence"/>
</dbReference>
<accession>A0A6V7X4N9</accession>
<evidence type="ECO:0000256" key="7">
    <source>
        <dbReference type="ARBA" id="ARBA00023136"/>
    </source>
</evidence>
<dbReference type="Pfam" id="PF08449">
    <property type="entry name" value="UAA"/>
    <property type="match status" value="1"/>
</dbReference>
<protein>
    <submittedName>
        <fullName evidence="10">Uncharacterized protein</fullName>
    </submittedName>
</protein>
<dbReference type="InterPro" id="IPR037185">
    <property type="entry name" value="EmrE-like"/>
</dbReference>
<dbReference type="GO" id="GO:0000139">
    <property type="term" value="C:Golgi membrane"/>
    <property type="evidence" value="ECO:0007669"/>
    <property type="project" value="TreeGrafter"/>
</dbReference>
<keyword evidence="5" id="KW-0256">Endoplasmic reticulum</keyword>
<gene>
    <name evidence="10" type="ORF">MENT_LOCUS47248</name>
</gene>
<dbReference type="EMBL" id="CAJEWN010001096">
    <property type="protein sequence ID" value="CAD2194244.1"/>
    <property type="molecule type" value="Genomic_DNA"/>
</dbReference>
<evidence type="ECO:0000256" key="2">
    <source>
        <dbReference type="ARBA" id="ARBA00010694"/>
    </source>
</evidence>
<evidence type="ECO:0000313" key="11">
    <source>
        <dbReference type="Proteomes" id="UP000580250"/>
    </source>
</evidence>
<evidence type="ECO:0000256" key="3">
    <source>
        <dbReference type="ARBA" id="ARBA00022448"/>
    </source>
</evidence>
<comment type="subcellular location">
    <subcellularLocation>
        <location evidence="1">Endoplasmic reticulum membrane</location>
        <topology evidence="1">Multi-pass membrane protein</topology>
    </subcellularLocation>
</comment>
<comment type="similarity">
    <text evidence="2">Belongs to the nucleotide-sugar transporter family. SLC35B subfamily.</text>
</comment>
<evidence type="ECO:0000256" key="9">
    <source>
        <dbReference type="SAM" id="Phobius"/>
    </source>
</evidence>
<feature type="transmembrane region" description="Helical" evidence="9">
    <location>
        <begin position="91"/>
        <end position="109"/>
    </location>
</feature>
<feature type="transmembrane region" description="Helical" evidence="9">
    <location>
        <begin position="20"/>
        <end position="40"/>
    </location>
</feature>
<dbReference type="GO" id="GO:0005459">
    <property type="term" value="F:UDP-galactose transmembrane transporter activity"/>
    <property type="evidence" value="ECO:0007669"/>
    <property type="project" value="TreeGrafter"/>
</dbReference>